<dbReference type="PANTHER" id="PTHR35869">
    <property type="entry name" value="OUTER-MEMBRANE LIPOPROTEIN CARRIER PROTEIN"/>
    <property type="match status" value="1"/>
</dbReference>
<dbReference type="GO" id="GO:0030288">
    <property type="term" value="C:outer membrane-bounded periplasmic space"/>
    <property type="evidence" value="ECO:0007669"/>
    <property type="project" value="TreeGrafter"/>
</dbReference>
<sequence length="225" mass="25153">MASVKCWLLHQWKTDSNMIKTLFTLAALGLGLVIAPVHADQSATDQLSGQLQTLQQLQGRFSQTQYAEQSEQAVSTSTGRFRLLKPSYFAWEIETPDSQLIIADGEYLWHHDRDLETVTRRPVAGTDDMSPLQVLAGDSSLLGEKFEVSVTGKGRFRLEPTAGNPGFKELTLIFAADQIGGMEILDNLNQRLFIEFSEVDDQSSQAPADFRFVPPEDADLFYHEQ</sequence>
<dbReference type="OrthoDB" id="9787361at2"/>
<comment type="function">
    <text evidence="10">Participates in the translocation of lipoproteins from the inner membrane to the outer membrane. Only forms a complex with a lipoprotein if the residue after the N-terminal Cys is not an aspartate (The Asp acts as a targeting signal to indicate that the lipoprotein should stay in the inner membrane).</text>
</comment>
<evidence type="ECO:0000313" key="11">
    <source>
        <dbReference type="EMBL" id="PLW67197.1"/>
    </source>
</evidence>
<protein>
    <recommendedName>
        <fullName evidence="4 10">Outer-membrane lipoprotein carrier protein</fullName>
    </recommendedName>
</protein>
<name>A0A2N5WY94_9GAMM</name>
<evidence type="ECO:0000256" key="5">
    <source>
        <dbReference type="ARBA" id="ARBA00022448"/>
    </source>
</evidence>
<dbReference type="InterPro" id="IPR004564">
    <property type="entry name" value="OM_lipoprot_carrier_LolA-like"/>
</dbReference>
<organism evidence="11 12">
    <name type="scientific">Pseudohalioglobus lutimaris</name>
    <dbReference type="NCBI Taxonomy" id="1737061"/>
    <lineage>
        <taxon>Bacteria</taxon>
        <taxon>Pseudomonadati</taxon>
        <taxon>Pseudomonadota</taxon>
        <taxon>Gammaproteobacteria</taxon>
        <taxon>Cellvibrionales</taxon>
        <taxon>Halieaceae</taxon>
        <taxon>Pseudohalioglobus</taxon>
    </lineage>
</organism>
<dbReference type="GO" id="GO:0044874">
    <property type="term" value="P:lipoprotein localization to outer membrane"/>
    <property type="evidence" value="ECO:0007669"/>
    <property type="project" value="UniProtKB-UniRule"/>
</dbReference>
<dbReference type="InterPro" id="IPR018323">
    <property type="entry name" value="OM_lipoprot_carrier_LolA_Pbac"/>
</dbReference>
<gene>
    <name evidence="10 11" type="primary">lolA</name>
    <name evidence="11" type="ORF">C0039_18155</name>
</gene>
<dbReference type="NCBIfam" id="TIGR00547">
    <property type="entry name" value="lolA"/>
    <property type="match status" value="1"/>
</dbReference>
<keyword evidence="7 10" id="KW-0574">Periplasm</keyword>
<keyword evidence="6" id="KW-0732">Signal</keyword>
<evidence type="ECO:0000256" key="1">
    <source>
        <dbReference type="ARBA" id="ARBA00004418"/>
    </source>
</evidence>
<comment type="subunit">
    <text evidence="3 10">Monomer.</text>
</comment>
<dbReference type="SUPFAM" id="SSF89392">
    <property type="entry name" value="Prokaryotic lipoproteins and lipoprotein localization factors"/>
    <property type="match status" value="1"/>
</dbReference>
<dbReference type="Pfam" id="PF03548">
    <property type="entry name" value="LolA"/>
    <property type="match status" value="1"/>
</dbReference>
<keyword evidence="9 10" id="KW-0143">Chaperone</keyword>
<evidence type="ECO:0000256" key="6">
    <source>
        <dbReference type="ARBA" id="ARBA00022729"/>
    </source>
</evidence>
<comment type="caution">
    <text evidence="11">The sequence shown here is derived from an EMBL/GenBank/DDBJ whole genome shotgun (WGS) entry which is preliminary data.</text>
</comment>
<dbReference type="AlphaFoldDB" id="A0A2N5WY94"/>
<keyword evidence="11" id="KW-0449">Lipoprotein</keyword>
<evidence type="ECO:0000256" key="4">
    <source>
        <dbReference type="ARBA" id="ARBA00014035"/>
    </source>
</evidence>
<evidence type="ECO:0000256" key="9">
    <source>
        <dbReference type="ARBA" id="ARBA00023186"/>
    </source>
</evidence>
<keyword evidence="8 10" id="KW-0653">Protein transport</keyword>
<dbReference type="HAMAP" id="MF_00240">
    <property type="entry name" value="LolA"/>
    <property type="match status" value="1"/>
</dbReference>
<comment type="subcellular location">
    <subcellularLocation>
        <location evidence="1 10">Periplasm</location>
    </subcellularLocation>
</comment>
<comment type="similarity">
    <text evidence="2 10">Belongs to the LolA family.</text>
</comment>
<reference evidence="11 12" key="1">
    <citation type="submission" date="2018-01" db="EMBL/GenBank/DDBJ databases">
        <title>The draft genome sequence of Halioglobus lutimaris HF004.</title>
        <authorList>
            <person name="Du Z.-J."/>
            <person name="Shi M.-J."/>
        </authorList>
    </citation>
    <scope>NUCLEOTIDE SEQUENCE [LARGE SCALE GENOMIC DNA]</scope>
    <source>
        <strain evidence="11 12">HF004</strain>
    </source>
</reference>
<keyword evidence="12" id="KW-1185">Reference proteome</keyword>
<dbReference type="InterPro" id="IPR029046">
    <property type="entry name" value="LolA/LolB/LppX"/>
</dbReference>
<evidence type="ECO:0000256" key="8">
    <source>
        <dbReference type="ARBA" id="ARBA00022927"/>
    </source>
</evidence>
<dbReference type="CDD" id="cd16325">
    <property type="entry name" value="LolA"/>
    <property type="match status" value="1"/>
</dbReference>
<evidence type="ECO:0000256" key="2">
    <source>
        <dbReference type="ARBA" id="ARBA00007615"/>
    </source>
</evidence>
<proteinExistence type="inferred from homology"/>
<dbReference type="Gene3D" id="2.50.20.10">
    <property type="entry name" value="Lipoprotein localisation LolA/LolB/LppX"/>
    <property type="match status" value="1"/>
</dbReference>
<evidence type="ECO:0000313" key="12">
    <source>
        <dbReference type="Proteomes" id="UP000235005"/>
    </source>
</evidence>
<evidence type="ECO:0000256" key="3">
    <source>
        <dbReference type="ARBA" id="ARBA00011245"/>
    </source>
</evidence>
<dbReference type="Proteomes" id="UP000235005">
    <property type="component" value="Unassembled WGS sequence"/>
</dbReference>
<dbReference type="GO" id="GO:0042953">
    <property type="term" value="P:lipoprotein transport"/>
    <property type="evidence" value="ECO:0007669"/>
    <property type="project" value="InterPro"/>
</dbReference>
<evidence type="ECO:0000256" key="10">
    <source>
        <dbReference type="HAMAP-Rule" id="MF_00240"/>
    </source>
</evidence>
<dbReference type="EMBL" id="PKUS01000034">
    <property type="protein sequence ID" value="PLW67197.1"/>
    <property type="molecule type" value="Genomic_DNA"/>
</dbReference>
<evidence type="ECO:0000256" key="7">
    <source>
        <dbReference type="ARBA" id="ARBA00022764"/>
    </source>
</evidence>
<accession>A0A2N5WY94</accession>
<keyword evidence="5 10" id="KW-0813">Transport</keyword>
<dbReference type="PANTHER" id="PTHR35869:SF1">
    <property type="entry name" value="OUTER-MEMBRANE LIPOPROTEIN CARRIER PROTEIN"/>
    <property type="match status" value="1"/>
</dbReference>